<name>A0A0M8P8V7_9EURO</name>
<feature type="non-terminal residue" evidence="1">
    <location>
        <position position="1"/>
    </location>
</feature>
<dbReference type="AlphaFoldDB" id="A0A0M8P8V7"/>
<dbReference type="EMBL" id="LHQQ01000097">
    <property type="protein sequence ID" value="KOS42790.1"/>
    <property type="molecule type" value="Genomic_DNA"/>
</dbReference>
<proteinExistence type="predicted"/>
<accession>A0A0M8P8V7</accession>
<gene>
    <name evidence="1" type="ORF">ACN38_g6347</name>
</gene>
<comment type="caution">
    <text evidence="1">The sequence shown here is derived from an EMBL/GenBank/DDBJ whole genome shotgun (WGS) entry which is preliminary data.</text>
</comment>
<organism evidence="1 2">
    <name type="scientific">Penicillium nordicum</name>
    <dbReference type="NCBI Taxonomy" id="229535"/>
    <lineage>
        <taxon>Eukaryota</taxon>
        <taxon>Fungi</taxon>
        <taxon>Dikarya</taxon>
        <taxon>Ascomycota</taxon>
        <taxon>Pezizomycotina</taxon>
        <taxon>Eurotiomycetes</taxon>
        <taxon>Eurotiomycetidae</taxon>
        <taxon>Eurotiales</taxon>
        <taxon>Aspergillaceae</taxon>
        <taxon>Penicillium</taxon>
    </lineage>
</organism>
<evidence type="ECO:0000313" key="1">
    <source>
        <dbReference type="EMBL" id="KOS42790.1"/>
    </source>
</evidence>
<evidence type="ECO:0000313" key="2">
    <source>
        <dbReference type="Proteomes" id="UP000037696"/>
    </source>
</evidence>
<reference evidence="1 2" key="1">
    <citation type="submission" date="2015-08" db="EMBL/GenBank/DDBJ databases">
        <title>Genome sequencing of Penicillium nordicum.</title>
        <authorList>
            <person name="Nguyen H.D."/>
            <person name="Seifert K.A."/>
        </authorList>
    </citation>
    <scope>NUCLEOTIDE SEQUENCE [LARGE SCALE GENOMIC DNA]</scope>
    <source>
        <strain evidence="1 2">DAOMC 185683</strain>
    </source>
</reference>
<protein>
    <submittedName>
        <fullName evidence="1">Uncharacterized protein</fullName>
    </submittedName>
</protein>
<keyword evidence="2" id="KW-1185">Reference proteome</keyword>
<sequence length="47" mass="5198">SNELGGEVITNERVMCRMAYLVARLAAGDIPSRQNHQETHLGHSMCT</sequence>
<dbReference type="Proteomes" id="UP000037696">
    <property type="component" value="Unassembled WGS sequence"/>
</dbReference>